<dbReference type="PANTHER" id="PTHR38590:SF1">
    <property type="entry name" value="BLL0828 PROTEIN"/>
    <property type="match status" value="1"/>
</dbReference>
<keyword evidence="4" id="KW-1185">Reference proteome</keyword>
<reference evidence="4" key="1">
    <citation type="journal article" date="2019" name="Int. J. Syst. Evol. Microbiol.">
        <title>The Global Catalogue of Microorganisms (GCM) 10K type strain sequencing project: providing services to taxonomists for standard genome sequencing and annotation.</title>
        <authorList>
            <consortium name="The Broad Institute Genomics Platform"/>
            <consortium name="The Broad Institute Genome Sequencing Center for Infectious Disease"/>
            <person name="Wu L."/>
            <person name="Ma J."/>
        </authorList>
    </citation>
    <scope>NUCLEOTIDE SEQUENCE [LARGE SCALE GENOMIC DNA]</scope>
    <source>
        <strain evidence="4">CGMCC 1.16444</strain>
    </source>
</reference>
<keyword evidence="3" id="KW-0255">Endonuclease</keyword>
<dbReference type="InterPro" id="IPR047216">
    <property type="entry name" value="Endonuclease_DUF559_bact"/>
</dbReference>
<proteinExistence type="predicted"/>
<feature type="region of interest" description="Disordered" evidence="1">
    <location>
        <begin position="1"/>
        <end position="26"/>
    </location>
</feature>
<evidence type="ECO:0000259" key="2">
    <source>
        <dbReference type="Pfam" id="PF04480"/>
    </source>
</evidence>
<evidence type="ECO:0000313" key="3">
    <source>
        <dbReference type="EMBL" id="MFC5066727.1"/>
    </source>
</evidence>
<sequence>MRGTVPQDQRPPKTLKRARKMRREPTLAEQKLWLPLRDRRLAGFKFRRQMPIGPFIADFICQRPKIVLEADGGQHAESATEDARDRWFRLSGYEVVRYWNNDILQNGEGVLIDLLGRLEALNSAETSPSTRS</sequence>
<dbReference type="Proteomes" id="UP001595796">
    <property type="component" value="Unassembled WGS sequence"/>
</dbReference>
<dbReference type="InterPro" id="IPR011335">
    <property type="entry name" value="Restrct_endonuc-II-like"/>
</dbReference>
<organism evidence="3 4">
    <name type="scientific">Flaviflagellibacter deserti</name>
    <dbReference type="NCBI Taxonomy" id="2267266"/>
    <lineage>
        <taxon>Bacteria</taxon>
        <taxon>Pseudomonadati</taxon>
        <taxon>Pseudomonadota</taxon>
        <taxon>Alphaproteobacteria</taxon>
        <taxon>Hyphomicrobiales</taxon>
        <taxon>Flaviflagellibacter</taxon>
    </lineage>
</organism>
<evidence type="ECO:0000313" key="4">
    <source>
        <dbReference type="Proteomes" id="UP001595796"/>
    </source>
</evidence>
<dbReference type="RefSeq" id="WP_114955491.1">
    <property type="nucleotide sequence ID" value="NZ_JBHSJF010000001.1"/>
</dbReference>
<keyword evidence="3" id="KW-0540">Nuclease</keyword>
<dbReference type="GO" id="GO:0004519">
    <property type="term" value="F:endonuclease activity"/>
    <property type="evidence" value="ECO:0007669"/>
    <property type="project" value="UniProtKB-KW"/>
</dbReference>
<dbReference type="PANTHER" id="PTHR38590">
    <property type="entry name" value="BLL0828 PROTEIN"/>
    <property type="match status" value="1"/>
</dbReference>
<feature type="compositionally biased region" description="Basic residues" evidence="1">
    <location>
        <begin position="13"/>
        <end position="22"/>
    </location>
</feature>
<feature type="domain" description="DUF559" evidence="2">
    <location>
        <begin position="14"/>
        <end position="118"/>
    </location>
</feature>
<gene>
    <name evidence="3" type="ORF">ACFPFW_01695</name>
</gene>
<keyword evidence="3" id="KW-0378">Hydrolase</keyword>
<dbReference type="EMBL" id="JBHSJF010000001">
    <property type="protein sequence ID" value="MFC5066727.1"/>
    <property type="molecule type" value="Genomic_DNA"/>
</dbReference>
<dbReference type="Gene3D" id="3.40.960.10">
    <property type="entry name" value="VSR Endonuclease"/>
    <property type="match status" value="1"/>
</dbReference>
<dbReference type="CDD" id="cd01038">
    <property type="entry name" value="Endonuclease_DUF559"/>
    <property type="match status" value="1"/>
</dbReference>
<evidence type="ECO:0000256" key="1">
    <source>
        <dbReference type="SAM" id="MobiDB-lite"/>
    </source>
</evidence>
<dbReference type="InterPro" id="IPR007569">
    <property type="entry name" value="DUF559"/>
</dbReference>
<comment type="caution">
    <text evidence="3">The sequence shown here is derived from an EMBL/GenBank/DDBJ whole genome shotgun (WGS) entry which is preliminary data.</text>
</comment>
<dbReference type="SUPFAM" id="SSF52980">
    <property type="entry name" value="Restriction endonuclease-like"/>
    <property type="match status" value="1"/>
</dbReference>
<dbReference type="Pfam" id="PF04480">
    <property type="entry name" value="DUF559"/>
    <property type="match status" value="1"/>
</dbReference>
<protein>
    <submittedName>
        <fullName evidence="3">Endonuclease domain-containing protein</fullName>
    </submittedName>
</protein>
<accession>A0ABV9YXB4</accession>
<name>A0ABV9YXB4_9HYPH</name>